<reference evidence="1" key="2">
    <citation type="submission" date="2021-10" db="EMBL/GenBank/DDBJ databases">
        <authorList>
            <person name="Piombo E."/>
        </authorList>
    </citation>
    <scope>NUCLEOTIDE SEQUENCE</scope>
</reference>
<comment type="caution">
    <text evidence="1">The sequence shown here is derived from an EMBL/GenBank/DDBJ whole genome shotgun (WGS) entry which is preliminary data.</text>
</comment>
<reference evidence="1" key="1">
    <citation type="submission" date="2020-04" db="EMBL/GenBank/DDBJ databases">
        <authorList>
            <person name="Broberg M."/>
        </authorList>
    </citation>
    <scope>NUCLEOTIDE SEQUENCE</scope>
</reference>
<proteinExistence type="predicted"/>
<accession>A0ACA9TFS2</accession>
<organism evidence="1 2">
    <name type="scientific">Clonostachys rosea f. rosea IK726</name>
    <dbReference type="NCBI Taxonomy" id="1349383"/>
    <lineage>
        <taxon>Eukaryota</taxon>
        <taxon>Fungi</taxon>
        <taxon>Dikarya</taxon>
        <taxon>Ascomycota</taxon>
        <taxon>Pezizomycotina</taxon>
        <taxon>Sordariomycetes</taxon>
        <taxon>Hypocreomycetidae</taxon>
        <taxon>Hypocreales</taxon>
        <taxon>Bionectriaceae</taxon>
        <taxon>Clonostachys</taxon>
    </lineage>
</organism>
<evidence type="ECO:0000313" key="1">
    <source>
        <dbReference type="EMBL" id="CAG9939662.1"/>
    </source>
</evidence>
<keyword evidence="2" id="KW-1185">Reference proteome</keyword>
<protein>
    <submittedName>
        <fullName evidence="1">Uncharacterized protein</fullName>
    </submittedName>
</protein>
<evidence type="ECO:0000313" key="2">
    <source>
        <dbReference type="Proteomes" id="UP000836387"/>
    </source>
</evidence>
<name>A0ACA9TFS2_BIOOC</name>
<dbReference type="EMBL" id="CADEHS020000004">
    <property type="protein sequence ID" value="CAG9939662.1"/>
    <property type="molecule type" value="Genomic_DNA"/>
</dbReference>
<dbReference type="Proteomes" id="UP000836387">
    <property type="component" value="Unassembled WGS sequence"/>
</dbReference>
<gene>
    <name evidence="1" type="ORF">CRV2_00009987</name>
</gene>
<sequence length="83" mass="9442">MPSNLEKISQHLGPKVSLPPFLAARPETLVPRALPATDKNPNRKSTREVAFDLFSLCVEITSELKWRSSQYENRDDRNTYLVG</sequence>